<dbReference type="AlphaFoldDB" id="A0A2N9XJM0"/>
<dbReference type="Gene3D" id="3.40.1590.10">
    <property type="entry name" value="NMB0488-like"/>
    <property type="match status" value="1"/>
</dbReference>
<dbReference type="CDD" id="cd13445">
    <property type="entry name" value="CDI_inhibitor_EC869_like"/>
    <property type="match status" value="1"/>
</dbReference>
<gene>
    <name evidence="1" type="ORF">BHC46_04680</name>
</gene>
<dbReference type="InterPro" id="IPR009888">
    <property type="entry name" value="CdiI_Proteobact"/>
</dbReference>
<proteinExistence type="predicted"/>
<protein>
    <recommendedName>
        <fullName evidence="3">DUF1436 domain-containing protein</fullName>
    </recommendedName>
</protein>
<accession>A0A2N9XJM0</accession>
<evidence type="ECO:0000313" key="2">
    <source>
        <dbReference type="Proteomes" id="UP000229970"/>
    </source>
</evidence>
<name>A0A2N9XJM0_9NEIS</name>
<dbReference type="Proteomes" id="UP000229970">
    <property type="component" value="Unassembled WGS sequence"/>
</dbReference>
<reference evidence="1 2" key="1">
    <citation type="journal article" date="2017" name="MBio">
        <title>Type VI secretion-mediated competition in the bee gut microbiome.</title>
        <authorList>
            <person name="Steele M.I."/>
            <person name="Kwong W.K."/>
            <person name="Powell J.E."/>
            <person name="Whiteley M."/>
            <person name="Moran N.A."/>
        </authorList>
    </citation>
    <scope>NUCLEOTIDE SEQUENCE [LARGE SCALE GENOMIC DNA]</scope>
    <source>
        <strain evidence="1 2">Ruf1-X</strain>
    </source>
</reference>
<organism evidence="1 2">
    <name type="scientific">Snodgrassella alvi</name>
    <dbReference type="NCBI Taxonomy" id="1196083"/>
    <lineage>
        <taxon>Bacteria</taxon>
        <taxon>Pseudomonadati</taxon>
        <taxon>Pseudomonadota</taxon>
        <taxon>Betaproteobacteria</taxon>
        <taxon>Neisseriales</taxon>
        <taxon>Neisseriaceae</taxon>
        <taxon>Snodgrassella</taxon>
    </lineage>
</organism>
<evidence type="ECO:0008006" key="3">
    <source>
        <dbReference type="Google" id="ProtNLM"/>
    </source>
</evidence>
<evidence type="ECO:0000313" key="1">
    <source>
        <dbReference type="EMBL" id="PIT48525.1"/>
    </source>
</evidence>
<dbReference type="EMBL" id="MEIP01000013">
    <property type="protein sequence ID" value="PIT48525.1"/>
    <property type="molecule type" value="Genomic_DNA"/>
</dbReference>
<sequence length="165" mass="18625">MDFTTQEWFYASAYQNQDFINIKTFSGYGKKAVDPDGVQILLPPDASNEDLGKATLAALSKSRIIDISEIATFFDLDNTMKNYNNWVADLMNKYGYKTKRALFKNMMQCSIEIRNGVLTIYPSHHEKLEAWGGDGFTDDDNVVLPINSTAEEIGTGLRLAFSRCR</sequence>
<dbReference type="InterPro" id="IPR037891">
    <property type="entry name" value="Cdil-like_sf"/>
</dbReference>
<dbReference type="SUPFAM" id="SSF160207">
    <property type="entry name" value="NMB0488-like"/>
    <property type="match status" value="1"/>
</dbReference>
<comment type="caution">
    <text evidence="1">The sequence shown here is derived from an EMBL/GenBank/DDBJ whole genome shotgun (WGS) entry which is preliminary data.</text>
</comment>
<dbReference type="Pfam" id="PF07262">
    <property type="entry name" value="CdiI"/>
    <property type="match status" value="1"/>
</dbReference>